<dbReference type="GO" id="GO:0032259">
    <property type="term" value="P:methylation"/>
    <property type="evidence" value="ECO:0007669"/>
    <property type="project" value="UniProtKB-KW"/>
</dbReference>
<reference evidence="2" key="1">
    <citation type="submission" date="2023-05" db="EMBL/GenBank/DDBJ databases">
        <title>Sedimentitalea sp. nov. JM2-8.</title>
        <authorList>
            <person name="Huang J."/>
        </authorList>
    </citation>
    <scope>NUCLEOTIDE SEQUENCE [LARGE SCALE GENOMIC DNA]</scope>
    <source>
        <strain evidence="2">KHS03</strain>
    </source>
</reference>
<dbReference type="InterPro" id="IPR029063">
    <property type="entry name" value="SAM-dependent_MTases_sf"/>
</dbReference>
<name>A0ABU3VAK6_9RHOB</name>
<dbReference type="Gene3D" id="3.40.50.150">
    <property type="entry name" value="Vaccinia Virus protein VP39"/>
    <property type="match status" value="1"/>
</dbReference>
<accession>A0ABU3VAK6</accession>
<dbReference type="Proteomes" id="UP001255416">
    <property type="component" value="Unassembled WGS sequence"/>
</dbReference>
<keyword evidence="2" id="KW-1185">Reference proteome</keyword>
<dbReference type="SUPFAM" id="SSF53335">
    <property type="entry name" value="S-adenosyl-L-methionine-dependent methyltransferases"/>
    <property type="match status" value="1"/>
</dbReference>
<gene>
    <name evidence="1" type="ORF">QO231_02920</name>
</gene>
<dbReference type="EMBL" id="JASMWN010000002">
    <property type="protein sequence ID" value="MDU9002804.1"/>
    <property type="molecule type" value="Genomic_DNA"/>
</dbReference>
<comment type="caution">
    <text evidence="1">The sequence shown here is derived from an EMBL/GenBank/DDBJ whole genome shotgun (WGS) entry which is preliminary data.</text>
</comment>
<sequence>MSERETLNVYDDQAETYQKIMADWDDPAFADFLAEMPRGGAVLDLGCGPGHAAARMADTGLHVIATDGSLEMIRLAAQHPGVSARQATFDEIDGQSIYDGIWASFSLLHAPRAKFPLHLAALHRAAKPGARLHLAMKLGRGEATDRLGRFYSYYSRDELEQYLQEAGFTVASHRTGREKGLAGTLDEWIAIAAHA</sequence>
<dbReference type="RefSeq" id="WP_316773186.1">
    <property type="nucleotide sequence ID" value="NZ_JASMWN010000002.1"/>
</dbReference>
<dbReference type="PANTHER" id="PTHR43861:SF1">
    <property type="entry name" value="TRANS-ACONITATE 2-METHYLTRANSFERASE"/>
    <property type="match status" value="1"/>
</dbReference>
<dbReference type="GO" id="GO:0008168">
    <property type="term" value="F:methyltransferase activity"/>
    <property type="evidence" value="ECO:0007669"/>
    <property type="project" value="UniProtKB-KW"/>
</dbReference>
<dbReference type="PANTHER" id="PTHR43861">
    <property type="entry name" value="TRANS-ACONITATE 2-METHYLTRANSFERASE-RELATED"/>
    <property type="match status" value="1"/>
</dbReference>
<evidence type="ECO:0000313" key="2">
    <source>
        <dbReference type="Proteomes" id="UP001255416"/>
    </source>
</evidence>
<dbReference type="EC" id="2.1.-.-" evidence="1"/>
<keyword evidence="1" id="KW-0808">Transferase</keyword>
<organism evidence="1 2">
    <name type="scientific">Sedimentitalea todarodis</name>
    <dbReference type="NCBI Taxonomy" id="1631240"/>
    <lineage>
        <taxon>Bacteria</taxon>
        <taxon>Pseudomonadati</taxon>
        <taxon>Pseudomonadota</taxon>
        <taxon>Alphaproteobacteria</taxon>
        <taxon>Rhodobacterales</taxon>
        <taxon>Paracoccaceae</taxon>
        <taxon>Sedimentitalea</taxon>
    </lineage>
</organism>
<keyword evidence="1" id="KW-0489">Methyltransferase</keyword>
<dbReference type="CDD" id="cd02440">
    <property type="entry name" value="AdoMet_MTases"/>
    <property type="match status" value="1"/>
</dbReference>
<proteinExistence type="predicted"/>
<dbReference type="Pfam" id="PF13489">
    <property type="entry name" value="Methyltransf_23"/>
    <property type="match status" value="1"/>
</dbReference>
<evidence type="ECO:0000313" key="1">
    <source>
        <dbReference type="EMBL" id="MDU9002804.1"/>
    </source>
</evidence>
<protein>
    <submittedName>
        <fullName evidence="1">Class I SAM-dependent methyltransferase</fullName>
        <ecNumber evidence="1">2.1.-.-</ecNumber>
    </submittedName>
</protein>